<protein>
    <submittedName>
        <fullName evidence="1">Uncharacterized protein</fullName>
    </submittedName>
</protein>
<organism evidence="1">
    <name type="scientific">Myoviridae sp. ctPuP5</name>
    <dbReference type="NCBI Taxonomy" id="2823543"/>
    <lineage>
        <taxon>Viruses</taxon>
        <taxon>Duplodnaviria</taxon>
        <taxon>Heunggongvirae</taxon>
        <taxon>Uroviricota</taxon>
        <taxon>Caudoviricetes</taxon>
    </lineage>
</organism>
<sequence>MVEHLAHIEVVDGSNPSVETRKRSKLFNYQTFNLTQ</sequence>
<name>A0A8S5L9D9_9CAUD</name>
<accession>A0A8S5L9D9</accession>
<reference evidence="1" key="1">
    <citation type="journal article" date="2021" name="Proc. Natl. Acad. Sci. U.S.A.">
        <title>A Catalog of Tens of Thousands of Viruses from Human Metagenomes Reveals Hidden Associations with Chronic Diseases.</title>
        <authorList>
            <person name="Tisza M.J."/>
            <person name="Buck C.B."/>
        </authorList>
    </citation>
    <scope>NUCLEOTIDE SEQUENCE</scope>
    <source>
        <strain evidence="1">CtPuP5</strain>
    </source>
</reference>
<evidence type="ECO:0000313" key="1">
    <source>
        <dbReference type="EMBL" id="DAD66503.1"/>
    </source>
</evidence>
<dbReference type="EMBL" id="BK014662">
    <property type="protein sequence ID" value="DAD66503.1"/>
    <property type="molecule type" value="Genomic_DNA"/>
</dbReference>
<proteinExistence type="predicted"/>